<dbReference type="InterPro" id="IPR051702">
    <property type="entry name" value="SH3_domain_YSC84-like"/>
</dbReference>
<dbReference type="KEGG" id="sus:Acid_2964"/>
<dbReference type="STRING" id="234267.Acid_2964"/>
<reference evidence="2" key="1">
    <citation type="submission" date="2006-10" db="EMBL/GenBank/DDBJ databases">
        <title>Complete sequence of Solibacter usitatus Ellin6076.</title>
        <authorList>
            <consortium name="US DOE Joint Genome Institute"/>
            <person name="Copeland A."/>
            <person name="Lucas S."/>
            <person name="Lapidus A."/>
            <person name="Barry K."/>
            <person name="Detter J.C."/>
            <person name="Glavina del Rio T."/>
            <person name="Hammon N."/>
            <person name="Israni S."/>
            <person name="Dalin E."/>
            <person name="Tice H."/>
            <person name="Pitluck S."/>
            <person name="Thompson L.S."/>
            <person name="Brettin T."/>
            <person name="Bruce D."/>
            <person name="Han C."/>
            <person name="Tapia R."/>
            <person name="Gilna P."/>
            <person name="Schmutz J."/>
            <person name="Larimer F."/>
            <person name="Land M."/>
            <person name="Hauser L."/>
            <person name="Kyrpides N."/>
            <person name="Mikhailova N."/>
            <person name="Janssen P.H."/>
            <person name="Kuske C.R."/>
            <person name="Richardson P."/>
        </authorList>
    </citation>
    <scope>NUCLEOTIDE SEQUENCE</scope>
    <source>
        <strain evidence="2">Ellin6076</strain>
    </source>
</reference>
<dbReference type="GO" id="GO:0035091">
    <property type="term" value="F:phosphatidylinositol binding"/>
    <property type="evidence" value="ECO:0007669"/>
    <property type="project" value="TreeGrafter"/>
</dbReference>
<dbReference type="PANTHER" id="PTHR15629">
    <property type="entry name" value="SH3YL1 PROTEIN"/>
    <property type="match status" value="1"/>
</dbReference>
<dbReference type="OrthoDB" id="9782434at2"/>
<dbReference type="Pfam" id="PF04366">
    <property type="entry name" value="Ysc84"/>
    <property type="match status" value="1"/>
</dbReference>
<gene>
    <name evidence="2" type="ordered locus">Acid_2964</name>
</gene>
<dbReference type="InterPro" id="IPR007461">
    <property type="entry name" value="Ysc84_actin-binding"/>
</dbReference>
<dbReference type="EMBL" id="CP000473">
    <property type="protein sequence ID" value="ABJ83948.1"/>
    <property type="molecule type" value="Genomic_DNA"/>
</dbReference>
<feature type="domain" description="Ysc84 actin-binding" evidence="1">
    <location>
        <begin position="96"/>
        <end position="218"/>
    </location>
</feature>
<name>Q022Z8_SOLUE</name>
<dbReference type="CDD" id="cd11524">
    <property type="entry name" value="SYLF"/>
    <property type="match status" value="1"/>
</dbReference>
<dbReference type="eggNOG" id="COG2930">
    <property type="taxonomic scope" value="Bacteria"/>
</dbReference>
<evidence type="ECO:0000313" key="2">
    <source>
        <dbReference type="EMBL" id="ABJ83948.1"/>
    </source>
</evidence>
<protein>
    <recommendedName>
        <fullName evidence="1">Ysc84 actin-binding domain-containing protein</fullName>
    </recommendedName>
</protein>
<sequence length="231" mass="24665" precursor="true">MKFIMVAALAVAPLLAVDKESTKRLEESAAVFSEVMAAPDKGIPQEMLENAHCIVIVPGLKTAAFVFGGKYGKGYLSCRNKHSSGWSAPATVRIEGGSVGFQIGGSQTDLIMLVMNERGADKLLSSKFTLGAEGSVAAGPVGRTATAQTDAQMHAEILSWSRSQGLFAGLALEGATLRQDKDDNVKLYGRKLQNREIVTSGMTAPRSAARLLNLLNKYSPREHKTVSQVSR</sequence>
<dbReference type="HOGENOM" id="CLU_015320_4_0_0"/>
<organism evidence="2">
    <name type="scientific">Solibacter usitatus (strain Ellin6076)</name>
    <dbReference type="NCBI Taxonomy" id="234267"/>
    <lineage>
        <taxon>Bacteria</taxon>
        <taxon>Pseudomonadati</taxon>
        <taxon>Acidobacteriota</taxon>
        <taxon>Terriglobia</taxon>
        <taxon>Bryobacterales</taxon>
        <taxon>Solibacteraceae</taxon>
        <taxon>Candidatus Solibacter</taxon>
    </lineage>
</organism>
<evidence type="ECO:0000259" key="1">
    <source>
        <dbReference type="Pfam" id="PF04366"/>
    </source>
</evidence>
<proteinExistence type="predicted"/>
<dbReference type="PANTHER" id="PTHR15629:SF2">
    <property type="entry name" value="SH3 DOMAIN-CONTAINING YSC84-LIKE PROTEIN 1"/>
    <property type="match status" value="1"/>
</dbReference>
<accession>Q022Z8</accession>
<dbReference type="AlphaFoldDB" id="Q022Z8"/>
<dbReference type="InParanoid" id="Q022Z8"/>